<keyword evidence="5" id="KW-0572">Peptidoglycan-anchor</keyword>
<keyword evidence="7" id="KW-0472">Membrane</keyword>
<dbReference type="PROSITE" id="PS50847">
    <property type="entry name" value="GRAM_POS_ANCHORING"/>
    <property type="match status" value="1"/>
</dbReference>
<evidence type="ECO:0000256" key="7">
    <source>
        <dbReference type="SAM" id="Phobius"/>
    </source>
</evidence>
<dbReference type="PANTHER" id="PTHR36108:SF13">
    <property type="entry name" value="COLOSSIN-B-RELATED"/>
    <property type="match status" value="1"/>
</dbReference>
<dbReference type="InterPro" id="IPR019931">
    <property type="entry name" value="LPXTG_anchor"/>
</dbReference>
<evidence type="ECO:0000256" key="6">
    <source>
        <dbReference type="SAM" id="MobiDB-lite"/>
    </source>
</evidence>
<keyword evidence="4" id="KW-0732">Signal</keyword>
<feature type="compositionally biased region" description="Polar residues" evidence="6">
    <location>
        <begin position="972"/>
        <end position="989"/>
    </location>
</feature>
<accession>A0A3P5Y9J8</accession>
<evidence type="ECO:0000256" key="3">
    <source>
        <dbReference type="ARBA" id="ARBA00022525"/>
    </source>
</evidence>
<dbReference type="AlphaFoldDB" id="A0A3P5Y9J8"/>
<dbReference type="PANTHER" id="PTHR36108">
    <property type="entry name" value="COLOSSIN-B-RELATED"/>
    <property type="match status" value="1"/>
</dbReference>
<dbReference type="InterPro" id="IPR041100">
    <property type="entry name" value="TQ"/>
</dbReference>
<gene>
    <name evidence="9" type="ORF">FMV2238Y02_22610</name>
</gene>
<evidence type="ECO:0000313" key="9">
    <source>
        <dbReference type="EMBL" id="VDC43757.1"/>
    </source>
</evidence>
<dbReference type="Gene3D" id="2.60.40.10">
    <property type="entry name" value="Immunoglobulins"/>
    <property type="match status" value="6"/>
</dbReference>
<dbReference type="NCBIfam" id="TIGR01167">
    <property type="entry name" value="LPXTG_anchor"/>
    <property type="match status" value="1"/>
</dbReference>
<evidence type="ECO:0000256" key="1">
    <source>
        <dbReference type="ARBA" id="ARBA00007257"/>
    </source>
</evidence>
<feature type="transmembrane region" description="Helical" evidence="7">
    <location>
        <begin position="1007"/>
        <end position="1026"/>
    </location>
</feature>
<dbReference type="Proteomes" id="UP000280759">
    <property type="component" value="Unassembled WGS sequence"/>
</dbReference>
<feature type="region of interest" description="Disordered" evidence="6">
    <location>
        <begin position="920"/>
        <end position="989"/>
    </location>
</feature>
<evidence type="ECO:0000313" key="10">
    <source>
        <dbReference type="Proteomes" id="UP000280759"/>
    </source>
</evidence>
<keyword evidence="7" id="KW-0812">Transmembrane</keyword>
<proteinExistence type="inferred from homology"/>
<keyword evidence="10" id="KW-1185">Reference proteome</keyword>
<evidence type="ECO:0000256" key="2">
    <source>
        <dbReference type="ARBA" id="ARBA00022512"/>
    </source>
</evidence>
<keyword evidence="7" id="KW-1133">Transmembrane helix</keyword>
<evidence type="ECO:0000256" key="5">
    <source>
        <dbReference type="ARBA" id="ARBA00023088"/>
    </source>
</evidence>
<reference evidence="9 10" key="1">
    <citation type="submission" date="2018-10" db="EMBL/GenBank/DDBJ databases">
        <authorList>
            <consortium name="Molecular Microbiology and Infection Unit (UMMI)"/>
            <person name="Machado M."/>
        </authorList>
    </citation>
    <scope>NUCLEOTIDE SEQUENCE [LARGE SCALE GENOMIC DNA]</scope>
    <source>
        <strain evidence="9">FMV2238.02</strain>
    </source>
</reference>
<evidence type="ECO:0000256" key="4">
    <source>
        <dbReference type="ARBA" id="ARBA00022729"/>
    </source>
</evidence>
<keyword evidence="2" id="KW-0134">Cell wall</keyword>
<dbReference type="InterPro" id="IPR013783">
    <property type="entry name" value="Ig-like_fold"/>
</dbReference>
<dbReference type="RefSeq" id="WP_125074971.1">
    <property type="nucleotide sequence ID" value="NZ_UXEP01000059.1"/>
</dbReference>
<dbReference type="Pfam" id="PF00746">
    <property type="entry name" value="Gram_pos_anchor"/>
    <property type="match status" value="1"/>
</dbReference>
<sequence length="1033" mass="113960">MFKITYVLDNTDKTVFSGTEKIGMDLKPGKYILQEMTPPAGYQKIQDVSFEVLDNGTVKLLSVGANDSVGIGDSNKEKGKVNDVINIVNKKPTKEIKIAKQNEAYAPLVGAKIQIIEKVTNNVVATWVTKEGEGPHKIKVAPGEYIFKEVNAPKGYQKVKEFEFEVTETGEIKKQVADTIASVKNQNELTVFDKKEMPRILISKQNVAREEIADAVIQIQNKDGSPAKIFDEDLNEISNATWTSEANKTKIISLNPGRYKLHENSAPHGLNQVTDIDFMLGDDGKVTILKKGDNDNVHTEGHNKIVVVNATPDAKIVKFSKQNVDGIEIEGARIEILKAGKKVTSWTSEMNKTHEVTLEAGEYTFKEVAAPKGYIAITEFTFKVEDDGTVSFKTPISGVKFEGGKVIITNDAKENTIPQLGQEFEFSKQNLAGEELVGALIYIYKVEGDKETEIANWKSTTTPQKIRLENGSYIFKELFAPEGYRKVKSIKFDVKDGALKITDLNGNRPKSATVDGKKLKVIDDTDLSYKVEIFKVDVEDKLLDGAVFEIYNKAGDKVGEFTSNKDSAHKQKLKFGEYILKEKTTPKGHKKISDIKFIVNNKGISHLKMIEGDKEVEVATLTNTTGEGTNISDKLVYAVDYKLFIRNEKVESVDRPNGELQTTVGIGDKKASKDAELQEKIQGDSETKTVVDTVVYKNLIAGKKYIMTGQLMKIVKDKEPEQVGKSVTQEFTAIETKDDNVKDREVTIEFKDVTVEAGAKYVVYESAESKDEIDFTDGKKEKHTIEHKNPNDKAQTIIVSKEEKPVNPTGELQTTVKANGVVASKAKEATVSNADLKEGVEVVDEITYTGLVANEEYTIKASLMHIKADGTEEVKATKEAKLQADASGKGTFSVDFGKVTGLEVGEKYVVYEEATSLENLVSSSGGSEKDAKHKVEHKDKDDKAQTFVIESEKPNEPVNPDVPDPDEPVNPTGNKPLNPTGNNPINSTELVENRGKNLPKTGDGTQISLYAYLALLSGSMLLLLGIKKREEEK</sequence>
<dbReference type="Gene3D" id="2.60.40.3930">
    <property type="match status" value="2"/>
</dbReference>
<name>A0A3P5Y9J8_STRCB</name>
<comment type="similarity">
    <text evidence="1">Belongs to the serine-aspartate repeat-containing protein (SDr) family.</text>
</comment>
<keyword evidence="3" id="KW-0964">Secreted</keyword>
<organism evidence="9 10">
    <name type="scientific">Streptococcus canis</name>
    <dbReference type="NCBI Taxonomy" id="1329"/>
    <lineage>
        <taxon>Bacteria</taxon>
        <taxon>Bacillati</taxon>
        <taxon>Bacillota</taxon>
        <taxon>Bacilli</taxon>
        <taxon>Lactobacillales</taxon>
        <taxon>Streptococcaceae</taxon>
        <taxon>Streptococcus</taxon>
    </lineage>
</organism>
<feature type="compositionally biased region" description="Basic and acidic residues" evidence="6">
    <location>
        <begin position="927"/>
        <end position="955"/>
    </location>
</feature>
<dbReference type="EMBL" id="UXEP01000059">
    <property type="protein sequence ID" value="VDC43757.1"/>
    <property type="molecule type" value="Genomic_DNA"/>
</dbReference>
<evidence type="ECO:0000259" key="8">
    <source>
        <dbReference type="PROSITE" id="PS50847"/>
    </source>
</evidence>
<dbReference type="NCBIfam" id="NF033903">
    <property type="entry name" value="VaFE_rpt"/>
    <property type="match status" value="2"/>
</dbReference>
<protein>
    <recommendedName>
        <fullName evidence="8">Gram-positive cocci surface proteins LPxTG domain-containing protein</fullName>
    </recommendedName>
</protein>
<dbReference type="Pfam" id="PF18202">
    <property type="entry name" value="TQ"/>
    <property type="match status" value="2"/>
</dbReference>
<feature type="domain" description="Gram-positive cocci surface proteins LPxTG" evidence="8">
    <location>
        <begin position="998"/>
        <end position="1033"/>
    </location>
</feature>
<dbReference type="Pfam" id="PF17802">
    <property type="entry name" value="SpaA"/>
    <property type="match status" value="6"/>
</dbReference>
<dbReference type="InterPro" id="IPR041033">
    <property type="entry name" value="SpaA_PFL_dom_1"/>
</dbReference>